<organism evidence="2 3">
    <name type="scientific">Pleurodeles waltl</name>
    <name type="common">Iberian ribbed newt</name>
    <dbReference type="NCBI Taxonomy" id="8319"/>
    <lineage>
        <taxon>Eukaryota</taxon>
        <taxon>Metazoa</taxon>
        <taxon>Chordata</taxon>
        <taxon>Craniata</taxon>
        <taxon>Vertebrata</taxon>
        <taxon>Euteleostomi</taxon>
        <taxon>Amphibia</taxon>
        <taxon>Batrachia</taxon>
        <taxon>Caudata</taxon>
        <taxon>Salamandroidea</taxon>
        <taxon>Salamandridae</taxon>
        <taxon>Pleurodelinae</taxon>
        <taxon>Pleurodeles</taxon>
    </lineage>
</organism>
<evidence type="ECO:0000313" key="2">
    <source>
        <dbReference type="EMBL" id="KAJ1113567.1"/>
    </source>
</evidence>
<gene>
    <name evidence="2" type="ORF">NDU88_001809</name>
</gene>
<comment type="caution">
    <text evidence="2">The sequence shown here is derived from an EMBL/GenBank/DDBJ whole genome shotgun (WGS) entry which is preliminary data.</text>
</comment>
<dbReference type="Proteomes" id="UP001066276">
    <property type="component" value="Chromosome 8"/>
</dbReference>
<feature type="region of interest" description="Disordered" evidence="1">
    <location>
        <begin position="82"/>
        <end position="135"/>
    </location>
</feature>
<reference evidence="2" key="1">
    <citation type="journal article" date="2022" name="bioRxiv">
        <title>Sequencing and chromosome-scale assembly of the giantPleurodeles waltlgenome.</title>
        <authorList>
            <person name="Brown T."/>
            <person name="Elewa A."/>
            <person name="Iarovenko S."/>
            <person name="Subramanian E."/>
            <person name="Araus A.J."/>
            <person name="Petzold A."/>
            <person name="Susuki M."/>
            <person name="Suzuki K.-i.T."/>
            <person name="Hayashi T."/>
            <person name="Toyoda A."/>
            <person name="Oliveira C."/>
            <person name="Osipova E."/>
            <person name="Leigh N.D."/>
            <person name="Simon A."/>
            <person name="Yun M.H."/>
        </authorList>
    </citation>
    <scope>NUCLEOTIDE SEQUENCE</scope>
    <source>
        <strain evidence="2">20211129_DDA</strain>
        <tissue evidence="2">Liver</tissue>
    </source>
</reference>
<sequence length="192" mass="21510">MAGFEAPEKLRFLGRRWREPRTEAERSPALVPARAVQWEKGRRGHQCGGGLRLERRMEPHTFVPRSKKLVLGSRHIRQEQCTRRPKANLRCPPDDPGKKAKGKQRDPPDQAFSLADGTGKKGGTMGCGGTGNNAPRGQLGRCIGPGIEYVWLWVLTFIRGEIDSCDPTDGWEPYMRAEIPDCSPRRAGRLLQ</sequence>
<proteinExistence type="predicted"/>
<accession>A0AAV7NG72</accession>
<feature type="compositionally biased region" description="Basic and acidic residues" evidence="1">
    <location>
        <begin position="92"/>
        <end position="108"/>
    </location>
</feature>
<feature type="compositionally biased region" description="Gly residues" evidence="1">
    <location>
        <begin position="120"/>
        <end position="131"/>
    </location>
</feature>
<dbReference type="AlphaFoldDB" id="A0AAV7NG72"/>
<dbReference type="EMBL" id="JANPWB010000012">
    <property type="protein sequence ID" value="KAJ1113567.1"/>
    <property type="molecule type" value="Genomic_DNA"/>
</dbReference>
<keyword evidence="3" id="KW-1185">Reference proteome</keyword>
<name>A0AAV7NG72_PLEWA</name>
<evidence type="ECO:0000313" key="3">
    <source>
        <dbReference type="Proteomes" id="UP001066276"/>
    </source>
</evidence>
<protein>
    <submittedName>
        <fullName evidence="2">Uncharacterized protein</fullName>
    </submittedName>
</protein>
<evidence type="ECO:0000256" key="1">
    <source>
        <dbReference type="SAM" id="MobiDB-lite"/>
    </source>
</evidence>